<dbReference type="RefSeq" id="WP_128626360.1">
    <property type="nucleotide sequence ID" value="NZ_RKST01000006.1"/>
</dbReference>
<evidence type="ECO:0000313" key="1">
    <source>
        <dbReference type="EMBL" id="RUM98506.1"/>
    </source>
</evidence>
<accession>A0A432V8N6</accession>
<dbReference type="Gene3D" id="2.60.120.10">
    <property type="entry name" value="Jelly Rolls"/>
    <property type="match status" value="2"/>
</dbReference>
<proteinExistence type="predicted"/>
<dbReference type="InterPro" id="IPR010282">
    <property type="entry name" value="Uncharacterised_HutD/Ves"/>
</dbReference>
<dbReference type="OrthoDB" id="9800082at2"/>
<dbReference type="InterPro" id="IPR014710">
    <property type="entry name" value="RmlC-like_jellyroll"/>
</dbReference>
<keyword evidence="2" id="KW-1185">Reference proteome</keyword>
<organism evidence="1 2">
    <name type="scientific">Borborobacter arsenicus</name>
    <dbReference type="NCBI Taxonomy" id="1851146"/>
    <lineage>
        <taxon>Bacteria</taxon>
        <taxon>Pseudomonadati</taxon>
        <taxon>Pseudomonadota</taxon>
        <taxon>Alphaproteobacteria</taxon>
        <taxon>Hyphomicrobiales</taxon>
        <taxon>Phyllobacteriaceae</taxon>
        <taxon>Borborobacter</taxon>
    </lineage>
</organism>
<comment type="caution">
    <text evidence="1">The sequence shown here is derived from an EMBL/GenBank/DDBJ whole genome shotgun (WGS) entry which is preliminary data.</text>
</comment>
<dbReference type="InterPro" id="IPR011051">
    <property type="entry name" value="RmlC_Cupin_sf"/>
</dbReference>
<evidence type="ECO:0000313" key="2">
    <source>
        <dbReference type="Proteomes" id="UP000281647"/>
    </source>
</evidence>
<protein>
    <submittedName>
        <fullName evidence="1">HutD family protein</fullName>
    </submittedName>
</protein>
<gene>
    <name evidence="1" type="ORF">EET67_07710</name>
</gene>
<dbReference type="PANTHER" id="PTHR37943">
    <property type="entry name" value="PROTEIN VES"/>
    <property type="match status" value="1"/>
</dbReference>
<sequence>MLIIRAADCRKMPWKNGGGETTEIAVSPTAAGIEDFDWRLSMALVAAGGPFSTFAGVDRTLAVLDGDGLELTIEGMAPVTLTTASQPLAFPGDAPTSAALVGGEVTDLNIMTRRARVSHRMRRLAVSGNTELVAEAGELLIFCPAGTVRIDIDGEVAILSASDTLHLENAPAKLHIEAGTAATVFLIGLKHISE</sequence>
<dbReference type="CDD" id="cd20293">
    <property type="entry name" value="cupin_HutD_N"/>
    <property type="match status" value="1"/>
</dbReference>
<dbReference type="SUPFAM" id="SSF51182">
    <property type="entry name" value="RmlC-like cupins"/>
    <property type="match status" value="1"/>
</dbReference>
<dbReference type="Pfam" id="PF05962">
    <property type="entry name" value="HutD"/>
    <property type="match status" value="1"/>
</dbReference>
<dbReference type="AlphaFoldDB" id="A0A432V8N6"/>
<reference evidence="1 2" key="1">
    <citation type="submission" date="2018-11" db="EMBL/GenBank/DDBJ databases">
        <title>Pseudaminobacter arsenicus sp. nov., an arsenic-resistant bacterium isolated from arsenic-rich aquifers.</title>
        <authorList>
            <person name="Mu Y."/>
        </authorList>
    </citation>
    <scope>NUCLEOTIDE SEQUENCE [LARGE SCALE GENOMIC DNA]</scope>
    <source>
        <strain evidence="1 2">CB3</strain>
    </source>
</reference>
<dbReference type="EMBL" id="RKST01000006">
    <property type="protein sequence ID" value="RUM98506.1"/>
    <property type="molecule type" value="Genomic_DNA"/>
</dbReference>
<dbReference type="PANTHER" id="PTHR37943:SF1">
    <property type="entry name" value="PROTEIN VES"/>
    <property type="match status" value="1"/>
</dbReference>
<name>A0A432V8N6_9HYPH</name>
<dbReference type="Proteomes" id="UP000281647">
    <property type="component" value="Unassembled WGS sequence"/>
</dbReference>